<dbReference type="STRING" id="178035.A0A154PJG0"/>
<dbReference type="Proteomes" id="UP000076502">
    <property type="component" value="Unassembled WGS sequence"/>
</dbReference>
<dbReference type="Gene3D" id="3.30.420.10">
    <property type="entry name" value="Ribonuclease H-like superfamily/Ribonuclease H"/>
    <property type="match status" value="1"/>
</dbReference>
<accession>A0A154PJG0</accession>
<keyword evidence="3" id="KW-1185">Reference proteome</keyword>
<dbReference type="PANTHER" id="PTHR47326:SF1">
    <property type="entry name" value="HTH PSQ-TYPE DOMAIN-CONTAINING PROTEIN"/>
    <property type="match status" value="1"/>
</dbReference>
<dbReference type="EMBL" id="KQ434937">
    <property type="protein sequence ID" value="KZC12021.1"/>
    <property type="molecule type" value="Genomic_DNA"/>
</dbReference>
<gene>
    <name evidence="2" type="ORF">WN55_04042</name>
</gene>
<feature type="region of interest" description="Disordered" evidence="1">
    <location>
        <begin position="221"/>
        <end position="241"/>
    </location>
</feature>
<dbReference type="InterPro" id="IPR036397">
    <property type="entry name" value="RNaseH_sf"/>
</dbReference>
<name>A0A154PJG0_DUFNO</name>
<organism evidence="2 3">
    <name type="scientific">Dufourea novaeangliae</name>
    <name type="common">Sweat bee</name>
    <dbReference type="NCBI Taxonomy" id="178035"/>
    <lineage>
        <taxon>Eukaryota</taxon>
        <taxon>Metazoa</taxon>
        <taxon>Ecdysozoa</taxon>
        <taxon>Arthropoda</taxon>
        <taxon>Hexapoda</taxon>
        <taxon>Insecta</taxon>
        <taxon>Pterygota</taxon>
        <taxon>Neoptera</taxon>
        <taxon>Endopterygota</taxon>
        <taxon>Hymenoptera</taxon>
        <taxon>Apocrita</taxon>
        <taxon>Aculeata</taxon>
        <taxon>Apoidea</taxon>
        <taxon>Anthophila</taxon>
        <taxon>Halictidae</taxon>
        <taxon>Rophitinae</taxon>
        <taxon>Dufourea</taxon>
    </lineage>
</organism>
<dbReference type="PANTHER" id="PTHR47326">
    <property type="entry name" value="TRANSPOSABLE ELEMENT TC3 TRANSPOSASE-LIKE PROTEIN"/>
    <property type="match status" value="1"/>
</dbReference>
<dbReference type="AlphaFoldDB" id="A0A154PJG0"/>
<protein>
    <submittedName>
        <fullName evidence="2">Uncharacterized protein</fullName>
    </submittedName>
</protein>
<reference evidence="2 3" key="1">
    <citation type="submission" date="2015-07" db="EMBL/GenBank/DDBJ databases">
        <title>The genome of Dufourea novaeangliae.</title>
        <authorList>
            <person name="Pan H."/>
            <person name="Kapheim K."/>
        </authorList>
    </citation>
    <scope>NUCLEOTIDE SEQUENCE [LARGE SCALE GENOMIC DNA]</scope>
    <source>
        <strain evidence="2">0120121106</strain>
        <tissue evidence="2">Whole body</tissue>
    </source>
</reference>
<evidence type="ECO:0000256" key="1">
    <source>
        <dbReference type="SAM" id="MobiDB-lite"/>
    </source>
</evidence>
<evidence type="ECO:0000313" key="3">
    <source>
        <dbReference type="Proteomes" id="UP000076502"/>
    </source>
</evidence>
<dbReference type="GO" id="GO:0003676">
    <property type="term" value="F:nucleic acid binding"/>
    <property type="evidence" value="ECO:0007669"/>
    <property type="project" value="InterPro"/>
</dbReference>
<sequence length="241" mass="26683">MWFQQDSATCHTSRETMALLHETFPGRVVSRSGDQNWPPRSYDLTPLDFFLWGFLKSKVYVNRATPADKMVKQIGSKSCNMTYDKLRAEPEQGGTPVVDIYVLYTKDRFNSLFESFEGIKRNSPNELQPAQKLGFNSVLKSGNSFGTNLSVDALFLSCTAVCCSVSQDAPGSVVGLSPALIGFRNRVGDRLGWPLGRTSNVEAFVCNTPVKVEDIFEEEEEEGQRHKVGDSNIEIKGAAAP</sequence>
<evidence type="ECO:0000313" key="2">
    <source>
        <dbReference type="EMBL" id="KZC12021.1"/>
    </source>
</evidence>
<proteinExistence type="predicted"/>